<evidence type="ECO:0000256" key="4">
    <source>
        <dbReference type="ARBA" id="ARBA00022692"/>
    </source>
</evidence>
<evidence type="ECO:0000313" key="15">
    <source>
        <dbReference type="Proteomes" id="UP000664859"/>
    </source>
</evidence>
<evidence type="ECO:0000313" key="14">
    <source>
        <dbReference type="EMBL" id="KAG5176755.1"/>
    </source>
</evidence>
<dbReference type="InterPro" id="IPR050173">
    <property type="entry name" value="ABC_transporter_C-like"/>
</dbReference>
<dbReference type="EMBL" id="JAFCMP010000533">
    <property type="protein sequence ID" value="KAG5176755.1"/>
    <property type="molecule type" value="Genomic_DNA"/>
</dbReference>
<feature type="signal peptide" evidence="11">
    <location>
        <begin position="1"/>
        <end position="19"/>
    </location>
</feature>
<evidence type="ECO:0000256" key="1">
    <source>
        <dbReference type="ARBA" id="ARBA00004141"/>
    </source>
</evidence>
<comment type="similarity">
    <text evidence="2">Belongs to the ABC transporter superfamily. ABCC family. Conjugate transporter (TC 3.A.1.208) subfamily.</text>
</comment>
<dbReference type="InterPro" id="IPR027417">
    <property type="entry name" value="P-loop_NTPase"/>
</dbReference>
<feature type="transmembrane region" description="Helical" evidence="10">
    <location>
        <begin position="282"/>
        <end position="308"/>
    </location>
</feature>
<feature type="region of interest" description="Disordered" evidence="9">
    <location>
        <begin position="923"/>
        <end position="987"/>
    </location>
</feature>
<dbReference type="InterPro" id="IPR003593">
    <property type="entry name" value="AAA+_ATPase"/>
</dbReference>
<dbReference type="SMART" id="SM00382">
    <property type="entry name" value="AAA"/>
    <property type="match status" value="2"/>
</dbReference>
<evidence type="ECO:0000256" key="6">
    <source>
        <dbReference type="ARBA" id="ARBA00022840"/>
    </source>
</evidence>
<dbReference type="InterPro" id="IPR003439">
    <property type="entry name" value="ABC_transporter-like_ATP-bd"/>
</dbReference>
<dbReference type="PANTHER" id="PTHR24223:SF456">
    <property type="entry name" value="MULTIDRUG RESISTANCE-ASSOCIATED PROTEIN LETHAL(2)03659"/>
    <property type="match status" value="1"/>
</dbReference>
<dbReference type="CDD" id="cd03250">
    <property type="entry name" value="ABCC_MRP_domain1"/>
    <property type="match status" value="1"/>
</dbReference>
<keyword evidence="4 10" id="KW-0812">Transmembrane</keyword>
<keyword evidence="5" id="KW-0547">Nucleotide-binding</keyword>
<feature type="chain" id="PRO_5032326723" evidence="11">
    <location>
        <begin position="20"/>
        <end position="1522"/>
    </location>
</feature>
<dbReference type="InterPro" id="IPR036640">
    <property type="entry name" value="ABC1_TM_sf"/>
</dbReference>
<evidence type="ECO:0000256" key="2">
    <source>
        <dbReference type="ARBA" id="ARBA00009726"/>
    </source>
</evidence>
<dbReference type="SUPFAM" id="SSF90123">
    <property type="entry name" value="ABC transporter transmembrane region"/>
    <property type="match status" value="2"/>
</dbReference>
<dbReference type="InterPro" id="IPR044726">
    <property type="entry name" value="ABCC_6TM_D2"/>
</dbReference>
<keyword evidence="7 10" id="KW-1133">Transmembrane helix</keyword>
<dbReference type="Pfam" id="PF00664">
    <property type="entry name" value="ABC_membrane"/>
    <property type="match status" value="2"/>
</dbReference>
<evidence type="ECO:0000256" key="9">
    <source>
        <dbReference type="SAM" id="MobiDB-lite"/>
    </source>
</evidence>
<dbReference type="GO" id="GO:0016020">
    <property type="term" value="C:membrane"/>
    <property type="evidence" value="ECO:0007669"/>
    <property type="project" value="UniProtKB-SubCell"/>
</dbReference>
<feature type="transmembrane region" description="Helical" evidence="10">
    <location>
        <begin position="469"/>
        <end position="490"/>
    </location>
</feature>
<evidence type="ECO:0000256" key="5">
    <source>
        <dbReference type="ARBA" id="ARBA00022741"/>
    </source>
</evidence>
<evidence type="ECO:0000256" key="7">
    <source>
        <dbReference type="ARBA" id="ARBA00022989"/>
    </source>
</evidence>
<evidence type="ECO:0000259" key="13">
    <source>
        <dbReference type="PROSITE" id="PS50929"/>
    </source>
</evidence>
<accession>A0A836C8A2</accession>
<dbReference type="Gene3D" id="1.20.1560.10">
    <property type="entry name" value="ABC transporter type 1, transmembrane domain"/>
    <property type="match status" value="2"/>
</dbReference>
<dbReference type="Gene3D" id="3.40.50.300">
    <property type="entry name" value="P-loop containing nucleotide triphosphate hydrolases"/>
    <property type="match status" value="3"/>
</dbReference>
<dbReference type="CDD" id="cd03244">
    <property type="entry name" value="ABCC_MRP_domain2"/>
    <property type="match status" value="1"/>
</dbReference>
<dbReference type="GO" id="GO:0016887">
    <property type="term" value="F:ATP hydrolysis activity"/>
    <property type="evidence" value="ECO:0007669"/>
    <property type="project" value="InterPro"/>
</dbReference>
<feature type="transmembrane region" description="Helical" evidence="10">
    <location>
        <begin position="1025"/>
        <end position="1045"/>
    </location>
</feature>
<dbReference type="GO" id="GO:0005524">
    <property type="term" value="F:ATP binding"/>
    <property type="evidence" value="ECO:0007669"/>
    <property type="project" value="UniProtKB-KW"/>
</dbReference>
<feature type="domain" description="ABC transporter" evidence="12">
    <location>
        <begin position="653"/>
        <end position="922"/>
    </location>
</feature>
<evidence type="ECO:0000259" key="12">
    <source>
        <dbReference type="PROSITE" id="PS50893"/>
    </source>
</evidence>
<comment type="caution">
    <text evidence="14">The sequence shown here is derived from an EMBL/GenBank/DDBJ whole genome shotgun (WGS) entry which is preliminary data.</text>
</comment>
<dbReference type="PROSITE" id="PS50893">
    <property type="entry name" value="ABC_TRANSPORTER_2"/>
    <property type="match status" value="1"/>
</dbReference>
<gene>
    <name evidence="14" type="ORF">JKP88DRAFT_265312</name>
</gene>
<feature type="transmembrane region" description="Helical" evidence="10">
    <location>
        <begin position="385"/>
        <end position="403"/>
    </location>
</feature>
<keyword evidence="3" id="KW-0813">Transport</keyword>
<dbReference type="Pfam" id="PF00005">
    <property type="entry name" value="ABC_tran"/>
    <property type="match status" value="2"/>
</dbReference>
<dbReference type="PANTHER" id="PTHR24223">
    <property type="entry name" value="ATP-BINDING CASSETTE SUB-FAMILY C"/>
    <property type="match status" value="1"/>
</dbReference>
<feature type="transmembrane region" description="Helical" evidence="10">
    <location>
        <begin position="496"/>
        <end position="512"/>
    </location>
</feature>
<dbReference type="OrthoDB" id="6500128at2759"/>
<feature type="transmembrane region" description="Helical" evidence="10">
    <location>
        <begin position="1147"/>
        <end position="1178"/>
    </location>
</feature>
<feature type="domain" description="ABC transmembrane type-1" evidence="13">
    <location>
        <begin position="246"/>
        <end position="528"/>
    </location>
</feature>
<evidence type="ECO:0000256" key="3">
    <source>
        <dbReference type="ARBA" id="ARBA00022448"/>
    </source>
</evidence>
<evidence type="ECO:0000256" key="10">
    <source>
        <dbReference type="SAM" id="Phobius"/>
    </source>
</evidence>
<feature type="transmembrane region" description="Helical" evidence="10">
    <location>
        <begin position="1065"/>
        <end position="1082"/>
    </location>
</feature>
<dbReference type="SUPFAM" id="SSF52540">
    <property type="entry name" value="P-loop containing nucleoside triphosphate hydrolases"/>
    <property type="match status" value="2"/>
</dbReference>
<keyword evidence="8 10" id="KW-0472">Membrane</keyword>
<dbReference type="PROSITE" id="PS50929">
    <property type="entry name" value="ABC_TM1F"/>
    <property type="match status" value="2"/>
</dbReference>
<dbReference type="PROSITE" id="PS00211">
    <property type="entry name" value="ABC_TRANSPORTER_1"/>
    <property type="match status" value="1"/>
</dbReference>
<dbReference type="InterPro" id="IPR044746">
    <property type="entry name" value="ABCC_6TM_D1"/>
</dbReference>
<proteinExistence type="inferred from homology"/>
<organism evidence="14 15">
    <name type="scientific">Tribonema minus</name>
    <dbReference type="NCBI Taxonomy" id="303371"/>
    <lineage>
        <taxon>Eukaryota</taxon>
        <taxon>Sar</taxon>
        <taxon>Stramenopiles</taxon>
        <taxon>Ochrophyta</taxon>
        <taxon>PX clade</taxon>
        <taxon>Xanthophyceae</taxon>
        <taxon>Tribonematales</taxon>
        <taxon>Tribonemataceae</taxon>
        <taxon>Tribonema</taxon>
    </lineage>
</organism>
<dbReference type="GO" id="GO:0140359">
    <property type="term" value="F:ABC-type transporter activity"/>
    <property type="evidence" value="ECO:0007669"/>
    <property type="project" value="InterPro"/>
</dbReference>
<sequence length="1522" mass="164446">MACVLFGGCSFILLNGVCMFERILMANSRAESSVRNKLAPRKYAPGAYVPCNLQAVQDKTIILQSAAACISLSSRFIKAAIYWVFSDSFSVNFSTLHFKCEVTFQNPSRSSSPRRLRTHAIRQRGGGVVQLELRFLCSRCSEIRRAVLDAPPAAMVVTKRKHGNPRDDASLLSRWTYHFVAPLLDIGQKRPLQEEDLYELAEHDKIARVVGGVTQEWEQLLARAKVTGKRVSYTRALFNNFRKDIIVTGVFTCLESALKILQPVLLYQLIAWLSGAGEQAAWFGWTMAAAMGVDAIGQTLVHHILFYLSMRLGWNMKMAASGMVHAKVLRLGAGALQQTTQGQVINIVSNDVARFIELGVMGHFVWVAMLDVIAILILVSVRVGFVAAVAGVGTTLVLIPLQVRLGQFFAKNRSNTARFTDERVKVMGDVLASMPSVKAFAWEQPFTDLNRDIRTSECASIRKSQVLKAFNISVSFASPVTASLATFLVYWAQGKVLVPSTVFTTLGLLHILRMSLGMWSRGVESLAESRVSTRRIREFLLLPEAPRRGWGAVDASGVSSKETGDEKEAGGVLLTIDKADFSWQALAEIYRKDANQQGPAIPEGTVRIDLASGSVITNGSITNEQSAVNAGNANGHAATSTGFTAGAARAEEEKVEPAVAAAAEAAAVTISGIDLRAERGKLVIVVGPVGCGKSTLLEGILGEVPMVNGALDLTPGIRVAYASQKPFIRACCLRENVTFVTEHLEQHAAPSEDALQAKAGQSGAAVSDAAVAAAGKGAGPHATYDTARFAAALEACAMGPDVQRMPNGEETEIGERGINLSGGQKARLSLARAVYSDADLYLLDDPLSAVDPKVARHLFERCILGALVGAGNKAVVLVTHQLQCLPFADTVVVLDANGSQVAAGTFKDLQNSGLSISTFIQADEAREDQEDASESGDESGSERTMVAEDEAVTQGPEGAFPPEIEPCDPVVGRTVTDTTDRRRSRSRSRAVSITKKLVSATEREDRVLGRVSGSTYMAFAKHGKWWRCILCTGLMAAAQACFVMSDWWLKYWSSLDAGDQRNNSLALAFGLLVASTALLGLARSRLFFDLTLKASTSVHHAMYAAVMRSPMSFFNSNPQGRILNRFSNDQGSVDELLPVTAYNAIEIILFVVAAMALVCITVPYVTLMILPMAILFYVARKRYLASSREIKRLEAISRSPVAYGAEAATHAGFIRLLEKNGKAWLDLETSAFLMCTTLCAAGLKGSIDPGLMALALVYTLSLSGQFQWAVRESAEAENYMTAFERMLHYSKLPAEPDSGVKAPEDWPRSGGIEVQDLHVRYREDLPLVLKGITFAVSPGTKLGIVARTGAGKSSLVMALLRLNQVTSGDIKLDGVSLLQLGLSDARRHISWIPQDPHLFSGTLRFNLDPFKRFSDAEIWEALRSVQLASLPEGSPLGLAMEVAEGGSSLSVGQRQLAFRDCTVMTIAHRIHTVIDSDLIMVLSDGQLVELGAPTELADNVSAFHNACGLPDDQCGSLRCIAQ</sequence>
<dbReference type="Proteomes" id="UP000664859">
    <property type="component" value="Unassembled WGS sequence"/>
</dbReference>
<reference evidence="14" key="1">
    <citation type="submission" date="2021-02" db="EMBL/GenBank/DDBJ databases">
        <title>First Annotated Genome of the Yellow-green Alga Tribonema minus.</title>
        <authorList>
            <person name="Mahan K.M."/>
        </authorList>
    </citation>
    <scope>NUCLEOTIDE SEQUENCE</scope>
    <source>
        <strain evidence="14">UTEX B ZZ1240</strain>
    </source>
</reference>
<feature type="transmembrane region" description="Helical" evidence="10">
    <location>
        <begin position="358"/>
        <end position="379"/>
    </location>
</feature>
<name>A0A836C8A2_9STRA</name>
<dbReference type="CDD" id="cd18579">
    <property type="entry name" value="ABC_6TM_ABCC_D1"/>
    <property type="match status" value="1"/>
</dbReference>
<comment type="subcellular location">
    <subcellularLocation>
        <location evidence="1">Membrane</location>
        <topology evidence="1">Multi-pass membrane protein</topology>
    </subcellularLocation>
</comment>
<dbReference type="InterPro" id="IPR011527">
    <property type="entry name" value="ABC1_TM_dom"/>
</dbReference>
<keyword evidence="11" id="KW-0732">Signal</keyword>
<evidence type="ECO:0000256" key="8">
    <source>
        <dbReference type="ARBA" id="ARBA00023136"/>
    </source>
</evidence>
<keyword evidence="15" id="KW-1185">Reference proteome</keyword>
<evidence type="ECO:0000256" key="11">
    <source>
        <dbReference type="SAM" id="SignalP"/>
    </source>
</evidence>
<dbReference type="CDD" id="cd18580">
    <property type="entry name" value="ABC_6TM_ABCC_D2"/>
    <property type="match status" value="1"/>
</dbReference>
<dbReference type="InterPro" id="IPR017871">
    <property type="entry name" value="ABC_transporter-like_CS"/>
</dbReference>
<feature type="compositionally biased region" description="Acidic residues" evidence="9">
    <location>
        <begin position="925"/>
        <end position="939"/>
    </location>
</feature>
<protein>
    <submittedName>
        <fullName evidence="14">Uncharacterized protein</fullName>
    </submittedName>
</protein>
<keyword evidence="6" id="KW-0067">ATP-binding</keyword>
<feature type="domain" description="ABC transmembrane type-1" evidence="13">
    <location>
        <begin position="1029"/>
        <end position="1202"/>
    </location>
</feature>